<dbReference type="RefSeq" id="XP_016246079.1">
    <property type="nucleotide sequence ID" value="XM_016396223.1"/>
</dbReference>
<evidence type="ECO:0000313" key="3">
    <source>
        <dbReference type="EMBL" id="KIW25863.1"/>
    </source>
</evidence>
<dbReference type="Proteomes" id="UP000054466">
    <property type="component" value="Unassembled WGS sequence"/>
</dbReference>
<keyword evidence="2" id="KW-0812">Transmembrane</keyword>
<accession>A0A0D2C3R5</accession>
<dbReference type="VEuPathDB" id="FungiDB:PV07_08999"/>
<keyword evidence="2" id="KW-1133">Transmembrane helix</keyword>
<feature type="transmembrane region" description="Helical" evidence="2">
    <location>
        <begin position="63"/>
        <end position="83"/>
    </location>
</feature>
<feature type="transmembrane region" description="Helical" evidence="2">
    <location>
        <begin position="573"/>
        <end position="597"/>
    </location>
</feature>
<evidence type="ECO:0000256" key="1">
    <source>
        <dbReference type="SAM" id="MobiDB-lite"/>
    </source>
</evidence>
<dbReference type="EMBL" id="KN847044">
    <property type="protein sequence ID" value="KIW25863.1"/>
    <property type="molecule type" value="Genomic_DNA"/>
</dbReference>
<feature type="compositionally biased region" description="Low complexity" evidence="1">
    <location>
        <begin position="18"/>
        <end position="27"/>
    </location>
</feature>
<keyword evidence="2" id="KW-0472">Membrane</keyword>
<proteinExistence type="predicted"/>
<evidence type="ECO:0000313" key="4">
    <source>
        <dbReference type="Proteomes" id="UP000054466"/>
    </source>
</evidence>
<keyword evidence="4" id="KW-1185">Reference proteome</keyword>
<feature type="transmembrane region" description="Helical" evidence="2">
    <location>
        <begin position="103"/>
        <end position="127"/>
    </location>
</feature>
<reference evidence="3 4" key="1">
    <citation type="submission" date="2015-01" db="EMBL/GenBank/DDBJ databases">
        <title>The Genome Sequence of Cladophialophora immunda CBS83496.</title>
        <authorList>
            <consortium name="The Broad Institute Genomics Platform"/>
            <person name="Cuomo C."/>
            <person name="de Hoog S."/>
            <person name="Gorbushina A."/>
            <person name="Stielow B."/>
            <person name="Teixiera M."/>
            <person name="Abouelleil A."/>
            <person name="Chapman S.B."/>
            <person name="Priest M."/>
            <person name="Young S.K."/>
            <person name="Wortman J."/>
            <person name="Nusbaum C."/>
            <person name="Birren B."/>
        </authorList>
    </citation>
    <scope>NUCLEOTIDE SEQUENCE [LARGE SCALE GENOMIC DNA]</scope>
    <source>
        <strain evidence="3 4">CBS 83496</strain>
    </source>
</reference>
<organism evidence="3 4">
    <name type="scientific">Cladophialophora immunda</name>
    <dbReference type="NCBI Taxonomy" id="569365"/>
    <lineage>
        <taxon>Eukaryota</taxon>
        <taxon>Fungi</taxon>
        <taxon>Dikarya</taxon>
        <taxon>Ascomycota</taxon>
        <taxon>Pezizomycotina</taxon>
        <taxon>Eurotiomycetes</taxon>
        <taxon>Chaetothyriomycetidae</taxon>
        <taxon>Chaetothyriales</taxon>
        <taxon>Herpotrichiellaceae</taxon>
        <taxon>Cladophialophora</taxon>
    </lineage>
</organism>
<gene>
    <name evidence="3" type="ORF">PV07_08999</name>
</gene>
<dbReference type="AlphaFoldDB" id="A0A0D2C3R5"/>
<feature type="region of interest" description="Disordered" evidence="1">
    <location>
        <begin position="1"/>
        <end position="34"/>
    </location>
</feature>
<protein>
    <submittedName>
        <fullName evidence="3">Uncharacterized protein</fullName>
    </submittedName>
</protein>
<evidence type="ECO:0000256" key="2">
    <source>
        <dbReference type="SAM" id="Phobius"/>
    </source>
</evidence>
<dbReference type="HOGENOM" id="CLU_012207_2_0_1"/>
<dbReference type="OrthoDB" id="3692311at2759"/>
<dbReference type="GeneID" id="27348193"/>
<name>A0A0D2C3R5_9EURO</name>
<feature type="transmembrane region" description="Helical" evidence="2">
    <location>
        <begin position="161"/>
        <end position="182"/>
    </location>
</feature>
<sequence length="683" mass="74441">MQGPKQDDNVVVESFELPSSSHSQQPIHPEKQAEIPVASSWPKEPVPLVPDTKDQMFMWLYDGILLAVPLVLIAKIGLVIGAWKLDRQHRGNEIDLVSALTTFLIEFNGQMTTAFTIVFVTIISTLVRRYALWKAQTGARVSDLEQLQGSISLPSTLKLIWSLRAFTTMSAALVAIWSFYYLGSQASKQEFQRVDSRAYHQLDGYAAGAGLLSGFSSSYDNTYLSFNVDDLNAALIAAVSFTKSDYNSDTAVPKGTDSIGSAVLPDLNAILDQGWSVGAGYVPPHPGRHGWVDVAHQSQLQLSDDYAAFVGRATYFELISDAAGPVAIQINGFLGEYTLPTSYLAVQCGRPTILPYESFPQGTFMNQSVSFNMTQPRPDAPLDIAGHPLREFHLSTRWIPYNDQYITSRGSSRQTCNITAVAVELKIHCGVTGCFPNKMRYRHNAPRRNVTSFSTPFDDDAFAARFFSALLLSRGGQRNVSMPTDIGESLTLGLQNFLGPPAGSQGQADNYDAFLSAEQPRGLALPLTQYFNTYYMLSQVMTGLTPSFGSDEDTQFQALAIHGALYDPHYAILWGWIAVDFAACAVLLLAAGAACWLRVHTLAPDIFGYVSSLTRDNPHVALPANGTTLTGLQRARLLRHVTVKIGDVSAPDEPEGRVGLAQVHASARGGTPVANLKPTVAYV</sequence>